<evidence type="ECO:0000256" key="1">
    <source>
        <dbReference type="ARBA" id="ARBA00022729"/>
    </source>
</evidence>
<dbReference type="InterPro" id="IPR039331">
    <property type="entry name" value="PAPs-like"/>
</dbReference>
<dbReference type="InterPro" id="IPR015914">
    <property type="entry name" value="PAPs_N"/>
</dbReference>
<dbReference type="SUPFAM" id="SSF56300">
    <property type="entry name" value="Metallo-dependent phosphatases"/>
    <property type="match status" value="1"/>
</dbReference>
<dbReference type="Gene3D" id="3.60.21.10">
    <property type="match status" value="1"/>
</dbReference>
<evidence type="ECO:0000313" key="4">
    <source>
        <dbReference type="EMBL" id="GIG83717.1"/>
    </source>
</evidence>
<dbReference type="Gene3D" id="2.60.40.380">
    <property type="entry name" value="Purple acid phosphatase-like, N-terminal"/>
    <property type="match status" value="1"/>
</dbReference>
<feature type="domain" description="Calcineurin-like phosphoesterase" evidence="2">
    <location>
        <begin position="210"/>
        <end position="391"/>
    </location>
</feature>
<dbReference type="AlphaFoldDB" id="A0A8J3PZ11"/>
<name>A0A8J3PZ11_9ACTN</name>
<dbReference type="InterPro" id="IPR006311">
    <property type="entry name" value="TAT_signal"/>
</dbReference>
<evidence type="ECO:0000259" key="2">
    <source>
        <dbReference type="Pfam" id="PF00149"/>
    </source>
</evidence>
<evidence type="ECO:0000259" key="3">
    <source>
        <dbReference type="Pfam" id="PF16656"/>
    </source>
</evidence>
<dbReference type="PANTHER" id="PTHR22953:SF153">
    <property type="entry name" value="PURPLE ACID PHOSPHATASE"/>
    <property type="match status" value="1"/>
</dbReference>
<dbReference type="InterPro" id="IPR029052">
    <property type="entry name" value="Metallo-depent_PP-like"/>
</dbReference>
<comment type="caution">
    <text evidence="4">The sequence shown here is derived from an EMBL/GenBank/DDBJ whole genome shotgun (WGS) entry which is preliminary data.</text>
</comment>
<organism evidence="4 5">
    <name type="scientific">Planotetraspora kaengkrachanensis</name>
    <dbReference type="NCBI Taxonomy" id="575193"/>
    <lineage>
        <taxon>Bacteria</taxon>
        <taxon>Bacillati</taxon>
        <taxon>Actinomycetota</taxon>
        <taxon>Actinomycetes</taxon>
        <taxon>Streptosporangiales</taxon>
        <taxon>Streptosporangiaceae</taxon>
        <taxon>Planotetraspora</taxon>
    </lineage>
</organism>
<keyword evidence="1" id="KW-0732">Signal</keyword>
<accession>A0A8J3PZ11</accession>
<dbReference type="PROSITE" id="PS51318">
    <property type="entry name" value="TAT"/>
    <property type="match status" value="1"/>
</dbReference>
<evidence type="ECO:0008006" key="6">
    <source>
        <dbReference type="Google" id="ProtNLM"/>
    </source>
</evidence>
<dbReference type="EMBL" id="BONV01000042">
    <property type="protein sequence ID" value="GIG83717.1"/>
    <property type="molecule type" value="Genomic_DNA"/>
</dbReference>
<dbReference type="Pfam" id="PF16656">
    <property type="entry name" value="Pur_ac_phosph_N"/>
    <property type="match status" value="1"/>
</dbReference>
<dbReference type="InterPro" id="IPR008963">
    <property type="entry name" value="Purple_acid_Pase-like_N"/>
</dbReference>
<proteinExistence type="predicted"/>
<dbReference type="Pfam" id="PF00149">
    <property type="entry name" value="Metallophos"/>
    <property type="match status" value="1"/>
</dbReference>
<feature type="domain" description="Purple acid phosphatase N-terminal" evidence="3">
    <location>
        <begin position="62"/>
        <end position="154"/>
    </location>
</feature>
<dbReference type="RefSeq" id="WP_203887003.1">
    <property type="nucleotide sequence ID" value="NZ_BAABHH010000028.1"/>
</dbReference>
<protein>
    <recommendedName>
        <fullName evidence="6">Metallophosphoesterase family protein</fullName>
    </recommendedName>
</protein>
<reference evidence="4 5" key="1">
    <citation type="submission" date="2021-01" db="EMBL/GenBank/DDBJ databases">
        <title>Whole genome shotgun sequence of Planotetraspora kaengkrachanensis NBRC 104272.</title>
        <authorList>
            <person name="Komaki H."/>
            <person name="Tamura T."/>
        </authorList>
    </citation>
    <scope>NUCLEOTIDE SEQUENCE [LARGE SCALE GENOMIC DNA]</scope>
    <source>
        <strain evidence="4 5">NBRC 104272</strain>
    </source>
</reference>
<keyword evidence="5" id="KW-1185">Reference proteome</keyword>
<sequence>MSEERKQTRISRRNALGVFGAAASGVAAGPMLLGARAAEAEAYPASSAVRSLRNGSGSTPVQGLHLQFGGDPRSQMVVSWITDEEVKNPRVVYGTLNGGFGSTASAVTKSYTDGHSGKTVWAHHALLSKLKSDTDYLYAAQHDGATPDAGTFHTAPSGRAPFTFTSFGDQGSPTVTWKNGANPVDASGRDFEPNATPAAGDIVTGVEKVGPLFHLLNGDLCYANSGPDRVRTWNHYLTNNSRSARFRPWMPCAGNHEIEAGNGVLGFDAFQTYFELPSTETDPELDNLWYAFTVGAVRVIALQNDEIALQEGGDIYNRGYSGGRQLAWLEKELKAARASKDIDWIVVCMHQVMISSATAANGPDLALRAAYGPLFDKYGVDLVVCGHEHDYERSLAVRGVVPGSATLTPNPSQSATDVVESEFGTTHMVLGGGGVSGVTNTSFTMDDFDGHGHHSAYVQTEHVGKFNSVKEQEAAVWIGVRDDMHPYGFAEFAVDPGRHPGDMTRIYVTYYNVITPTGELKVFEQFTLQRRRSDGGNRHH</sequence>
<dbReference type="InterPro" id="IPR004843">
    <property type="entry name" value="Calcineurin-like_PHP"/>
</dbReference>
<dbReference type="GO" id="GO:0046872">
    <property type="term" value="F:metal ion binding"/>
    <property type="evidence" value="ECO:0007669"/>
    <property type="project" value="InterPro"/>
</dbReference>
<dbReference type="SUPFAM" id="SSF49363">
    <property type="entry name" value="Purple acid phosphatase, N-terminal domain"/>
    <property type="match status" value="1"/>
</dbReference>
<evidence type="ECO:0000313" key="5">
    <source>
        <dbReference type="Proteomes" id="UP000630097"/>
    </source>
</evidence>
<gene>
    <name evidence="4" type="ORF">Pka01_68440</name>
</gene>
<dbReference type="GO" id="GO:0003993">
    <property type="term" value="F:acid phosphatase activity"/>
    <property type="evidence" value="ECO:0007669"/>
    <property type="project" value="InterPro"/>
</dbReference>
<dbReference type="Proteomes" id="UP000630097">
    <property type="component" value="Unassembled WGS sequence"/>
</dbReference>
<dbReference type="PANTHER" id="PTHR22953">
    <property type="entry name" value="ACID PHOSPHATASE RELATED"/>
    <property type="match status" value="1"/>
</dbReference>